<dbReference type="EMBL" id="CP097330">
    <property type="protein sequence ID" value="URF05486.1"/>
    <property type="molecule type" value="Genomic_DNA"/>
</dbReference>
<dbReference type="AlphaFoldDB" id="A0AAE9L154"/>
<name>A0AAE9L154_9BURK</name>
<dbReference type="KEGG" id="ccam:M5D45_10420"/>
<dbReference type="EMBL" id="CP097330">
    <property type="protein sequence ID" value="URF02969.1"/>
    <property type="molecule type" value="Genomic_DNA"/>
</dbReference>
<organism evidence="2 4">
    <name type="scientific">Cupriavidus campinensis</name>
    <dbReference type="NCBI Taxonomy" id="151783"/>
    <lineage>
        <taxon>Bacteria</taxon>
        <taxon>Pseudomonadati</taxon>
        <taxon>Pseudomonadota</taxon>
        <taxon>Betaproteobacteria</taxon>
        <taxon>Burkholderiales</taxon>
        <taxon>Burkholderiaceae</taxon>
        <taxon>Cupriavidus</taxon>
    </lineage>
</organism>
<dbReference type="Gene3D" id="3.30.2220.20">
    <property type="entry name" value="Phage tail assembly chaperone gp13-like"/>
    <property type="match status" value="1"/>
</dbReference>
<feature type="compositionally biased region" description="Low complexity" evidence="1">
    <location>
        <begin position="120"/>
        <end position="134"/>
    </location>
</feature>
<evidence type="ECO:0000313" key="4">
    <source>
        <dbReference type="Proteomes" id="UP001056132"/>
    </source>
</evidence>
<dbReference type="RefSeq" id="WP_250024612.1">
    <property type="nucleotide sequence ID" value="NZ_CP097330.1"/>
</dbReference>
<accession>A0AAE9L154</accession>
<dbReference type="InterPro" id="IPR038556">
    <property type="entry name" value="TAC_Gp13-like_sf"/>
</dbReference>
<dbReference type="Proteomes" id="UP001056132">
    <property type="component" value="Chromosome 1"/>
</dbReference>
<feature type="region of interest" description="Disordered" evidence="1">
    <location>
        <begin position="110"/>
        <end position="134"/>
    </location>
</feature>
<protein>
    <submittedName>
        <fullName evidence="2">Phage tail assembly chaperone</fullName>
    </submittedName>
</protein>
<evidence type="ECO:0000313" key="2">
    <source>
        <dbReference type="EMBL" id="URF02969.1"/>
    </source>
</evidence>
<evidence type="ECO:0000256" key="1">
    <source>
        <dbReference type="SAM" id="MobiDB-lite"/>
    </source>
</evidence>
<reference evidence="2" key="1">
    <citation type="journal article" date="2022" name="Microbiol. Resour. Announc.">
        <title>Genome Sequence of Cupriavidus campinensis Strain G5, a Member of a Bacterial Consortium Capable of Polyethylene Degradation.</title>
        <authorList>
            <person name="Schneider B."/>
            <person name="Pfeiffer F."/>
            <person name="Dyall-Smith M."/>
            <person name="Kunte H.J."/>
        </authorList>
    </citation>
    <scope>NUCLEOTIDE SEQUENCE</scope>
    <source>
        <strain evidence="2">G5</strain>
    </source>
</reference>
<gene>
    <name evidence="3" type="ORF">M5D45_06685</name>
    <name evidence="2" type="ORF">M5D45_10420</name>
</gene>
<proteinExistence type="predicted"/>
<reference evidence="2" key="2">
    <citation type="submission" date="2022-05" db="EMBL/GenBank/DDBJ databases">
        <authorList>
            <person name="Kunte H.-J."/>
        </authorList>
    </citation>
    <scope>NUCLEOTIDE SEQUENCE</scope>
    <source>
        <strain evidence="2">G5</strain>
    </source>
</reference>
<dbReference type="KEGG" id="ccam:M5D45_06685"/>
<sequence length="134" mass="14051">MTILSKAAILAAADLKTEDVEVPEWGGSVRVAVMSGLARDNWISRQGDGKVPYSVFTARVLVSTVVDEDGQPVFDEADIETLRGKNQAAMDRVLAVALRLNGLAATAVEEAEKNSDAAQSGDFGSGSPSPSESQ</sequence>
<evidence type="ECO:0000313" key="3">
    <source>
        <dbReference type="EMBL" id="URF05486.1"/>
    </source>
</evidence>